<feature type="region of interest" description="Disordered" evidence="1">
    <location>
        <begin position="31"/>
        <end position="53"/>
    </location>
</feature>
<evidence type="ECO:0000313" key="2">
    <source>
        <dbReference type="EMBL" id="MPD02962.1"/>
    </source>
</evidence>
<dbReference type="AlphaFoldDB" id="A0A5B7JY62"/>
<evidence type="ECO:0000313" key="3">
    <source>
        <dbReference type="Proteomes" id="UP000324222"/>
    </source>
</evidence>
<gene>
    <name evidence="2" type="ORF">E2C01_098571</name>
</gene>
<accession>A0A5B7JY62</accession>
<protein>
    <submittedName>
        <fullName evidence="2">Uncharacterized protein</fullName>
    </submittedName>
</protein>
<dbReference type="Proteomes" id="UP000324222">
    <property type="component" value="Unassembled WGS sequence"/>
</dbReference>
<keyword evidence="3" id="KW-1185">Reference proteome</keyword>
<sequence>MLRMTISVLHGAAECLLKRCCLALIVVSHERRTNSRCPKLSRATSAPSPPYSSPLARRAFLHYGPQYSNNAD</sequence>
<organism evidence="2 3">
    <name type="scientific">Portunus trituberculatus</name>
    <name type="common">Swimming crab</name>
    <name type="synonym">Neptunus trituberculatus</name>
    <dbReference type="NCBI Taxonomy" id="210409"/>
    <lineage>
        <taxon>Eukaryota</taxon>
        <taxon>Metazoa</taxon>
        <taxon>Ecdysozoa</taxon>
        <taxon>Arthropoda</taxon>
        <taxon>Crustacea</taxon>
        <taxon>Multicrustacea</taxon>
        <taxon>Malacostraca</taxon>
        <taxon>Eumalacostraca</taxon>
        <taxon>Eucarida</taxon>
        <taxon>Decapoda</taxon>
        <taxon>Pleocyemata</taxon>
        <taxon>Brachyura</taxon>
        <taxon>Eubrachyura</taxon>
        <taxon>Portunoidea</taxon>
        <taxon>Portunidae</taxon>
        <taxon>Portuninae</taxon>
        <taxon>Portunus</taxon>
    </lineage>
</organism>
<dbReference type="EMBL" id="VSRR010133949">
    <property type="protein sequence ID" value="MPD02962.1"/>
    <property type="molecule type" value="Genomic_DNA"/>
</dbReference>
<proteinExistence type="predicted"/>
<evidence type="ECO:0000256" key="1">
    <source>
        <dbReference type="SAM" id="MobiDB-lite"/>
    </source>
</evidence>
<reference evidence="2 3" key="1">
    <citation type="submission" date="2019-05" db="EMBL/GenBank/DDBJ databases">
        <title>Another draft genome of Portunus trituberculatus and its Hox gene families provides insights of decapod evolution.</title>
        <authorList>
            <person name="Jeong J.-H."/>
            <person name="Song I."/>
            <person name="Kim S."/>
            <person name="Choi T."/>
            <person name="Kim D."/>
            <person name="Ryu S."/>
            <person name="Kim W."/>
        </authorList>
    </citation>
    <scope>NUCLEOTIDE SEQUENCE [LARGE SCALE GENOMIC DNA]</scope>
    <source>
        <tissue evidence="2">Muscle</tissue>
    </source>
</reference>
<comment type="caution">
    <text evidence="2">The sequence shown here is derived from an EMBL/GenBank/DDBJ whole genome shotgun (WGS) entry which is preliminary data.</text>
</comment>
<name>A0A5B7JY62_PORTR</name>